<accession>A0ABX2RPW8</accession>
<evidence type="ECO:0000313" key="4">
    <source>
        <dbReference type="Proteomes" id="UP000631553"/>
    </source>
</evidence>
<feature type="signal peptide" evidence="2">
    <location>
        <begin position="1"/>
        <end position="21"/>
    </location>
</feature>
<comment type="caution">
    <text evidence="3">The sequence shown here is derived from an EMBL/GenBank/DDBJ whole genome shotgun (WGS) entry which is preliminary data.</text>
</comment>
<reference evidence="3 4" key="1">
    <citation type="submission" date="2020-07" db="EMBL/GenBank/DDBJ databases">
        <title>Sequencing the genomes of 1000 actinobacteria strains.</title>
        <authorList>
            <person name="Klenk H.-P."/>
        </authorList>
    </citation>
    <scope>NUCLEOTIDE SEQUENCE [LARGE SCALE GENOMIC DNA]</scope>
    <source>
        <strain evidence="3 4">DSM 43814</strain>
    </source>
</reference>
<evidence type="ECO:0008006" key="5">
    <source>
        <dbReference type="Google" id="ProtNLM"/>
    </source>
</evidence>
<feature type="chain" id="PRO_5046757865" description="PknH-like extracellular domain-containing protein" evidence="2">
    <location>
        <begin position="22"/>
        <end position="230"/>
    </location>
</feature>
<proteinExistence type="predicted"/>
<feature type="compositionally biased region" description="Pro residues" evidence="1">
    <location>
        <begin position="41"/>
        <end position="50"/>
    </location>
</feature>
<dbReference type="PROSITE" id="PS51257">
    <property type="entry name" value="PROKAR_LIPOPROTEIN"/>
    <property type="match status" value="1"/>
</dbReference>
<name>A0ABX2RPW8_9ACTN</name>
<dbReference type="EMBL" id="JACCCQ010000001">
    <property type="protein sequence ID" value="NYF57206.1"/>
    <property type="molecule type" value="Genomic_DNA"/>
</dbReference>
<dbReference type="RefSeq" id="WP_179803350.1">
    <property type="nucleotide sequence ID" value="NZ_JACCCQ010000001.1"/>
</dbReference>
<evidence type="ECO:0000256" key="1">
    <source>
        <dbReference type="SAM" id="MobiDB-lite"/>
    </source>
</evidence>
<keyword evidence="2" id="KW-0732">Signal</keyword>
<gene>
    <name evidence="3" type="ORF">HDA35_003037</name>
</gene>
<organism evidence="3 4">
    <name type="scientific">Micromonospora purpureochromogenes</name>
    <dbReference type="NCBI Taxonomy" id="47872"/>
    <lineage>
        <taxon>Bacteria</taxon>
        <taxon>Bacillati</taxon>
        <taxon>Actinomycetota</taxon>
        <taxon>Actinomycetes</taxon>
        <taxon>Micromonosporales</taxon>
        <taxon>Micromonosporaceae</taxon>
        <taxon>Micromonospora</taxon>
    </lineage>
</organism>
<sequence>MSHRRTPALLLSMLVALGAAACGPAEEVPPARWSAPVSAAPTPPPPPRPTPTSTAEVRGQVKAALVELTDFHPAITDVTSETTEGFKLAHPCRDSLPSDRKRTAYRERQWKGEQVWIRQYVVGYLTVPGRKLTGELRSALAKCRTYQEPDGVTTTTVVRPKAPLVPADADTVSWCERLVNDDTSYLCTALVSRGSYVMELNAAEAGDLEKCAKLLTRLHREAIGPFRDAT</sequence>
<dbReference type="Proteomes" id="UP000631553">
    <property type="component" value="Unassembled WGS sequence"/>
</dbReference>
<evidence type="ECO:0000256" key="2">
    <source>
        <dbReference type="SAM" id="SignalP"/>
    </source>
</evidence>
<feature type="region of interest" description="Disordered" evidence="1">
    <location>
        <begin position="26"/>
        <end position="56"/>
    </location>
</feature>
<evidence type="ECO:0000313" key="3">
    <source>
        <dbReference type="EMBL" id="NYF57206.1"/>
    </source>
</evidence>
<protein>
    <recommendedName>
        <fullName evidence="5">PknH-like extracellular domain-containing protein</fullName>
    </recommendedName>
</protein>
<keyword evidence="4" id="KW-1185">Reference proteome</keyword>